<evidence type="ECO:0000313" key="4">
    <source>
        <dbReference type="Proteomes" id="UP000016931"/>
    </source>
</evidence>
<name>M3BWY7_SPHMS</name>
<feature type="compositionally biased region" description="Acidic residues" evidence="2">
    <location>
        <begin position="873"/>
        <end position="889"/>
    </location>
</feature>
<sequence length="1002" mass="108217">MASRLPPPTIVMTPPAQPNMASSSGHPRRPPAHRSVSLKQSSHSRKSPKESDTSSDNSASRATNGKDTGSNGSKNSSGSPSSLQPLGRNSSGESSNAEQWFQTSNNDVHDTSASFNDNDPPFFNRHSSSSTTPPDAHGQYMRNHIGPHSGPNSLPLRTELLALGGTDGSSTEDFRGVIDDLTIENKALKRRLKKYERLHDSHLKDEKLFEVRIHGLPPHKKRELEETLRQFASSLGEGGFPTFGYGSILPSLNTQKTASSQTQVSDSAYASMSGQGSSAQSGAEGRSKHKASTNALRKQNIHTYLHHISEGLLPQANPANMSERAKKKLVARRLEQIFAGKGAAAGIHQHPMQQQEVSQLAARADRAAGEAQGLHSRREGKREARIMERERKDNSNDATDSAPDDGPVTKMEERKRAPPALVSKTSTGDSEQRPTRPLDLDPHRAQVPADNIEYMRHLGFSPPDPGTEVAEEGHGWVYLNLLINLAQLHTFSVTSDFVRKALDEFSSKFEISNDGRKVRWKGGSSVTHSSSNGDGSSAGVDTPDGQSPRKRPKLIHRSSDRSVSSSLQQASAMSRRTPDNRLGYTPLFFQKDSPDDGVSSSEEEDDDGSSTCPMMMAGTSTEKTSSGRQTVAPRKHKTLNDGPIIFYNNARFCTDLSGDRKTNGNANAPPYTPVISEPVGRSCGSTQVKTAEKRGPLASASQLPEPMDLSDNPIPEALELNFPPTFPLSDANNPSFEPMDLPVTGIGGVWPADNFAIAVESRQVQVHETRSPPTLLEKQRKSLPARITHILDKASVKPQSSKFVQKSVTATQLRNLMPSELPAALCYMPSSEDSTGDDASDVEDDVSITHGSPGAPPPAAAPQPVELHYASSEQEEEDDDDDSDAESDSSLDLLAAARQIDPEAIRQQEREYDAQYADRLAEEIPAGSSAATAGGGSGFASPNESMTREEYEKAVRAVRKRRQAAAALQPRETSGSMVALNPSASEAPSSDDEDDAMEDDTN</sequence>
<protein>
    <recommendedName>
        <fullName evidence="5">Frequency clock protein</fullName>
    </recommendedName>
</protein>
<evidence type="ECO:0000256" key="1">
    <source>
        <dbReference type="SAM" id="Coils"/>
    </source>
</evidence>
<dbReference type="GO" id="GO:0005737">
    <property type="term" value="C:cytoplasm"/>
    <property type="evidence" value="ECO:0007669"/>
    <property type="project" value="InterPro"/>
</dbReference>
<feature type="region of interest" description="Disordered" evidence="2">
    <location>
        <begin position="361"/>
        <end position="444"/>
    </location>
</feature>
<feature type="compositionally biased region" description="Low complexity" evidence="2">
    <location>
        <begin position="561"/>
        <end position="575"/>
    </location>
</feature>
<feature type="compositionally biased region" description="Basic and acidic residues" evidence="2">
    <location>
        <begin position="946"/>
        <end position="955"/>
    </location>
</feature>
<feature type="compositionally biased region" description="Basic and acidic residues" evidence="2">
    <location>
        <begin position="430"/>
        <end position="444"/>
    </location>
</feature>
<feature type="compositionally biased region" description="Polar residues" evidence="2">
    <location>
        <begin position="54"/>
        <end position="68"/>
    </location>
</feature>
<feature type="compositionally biased region" description="Basic and acidic residues" evidence="2">
    <location>
        <begin position="376"/>
        <end position="395"/>
    </location>
</feature>
<dbReference type="Pfam" id="PF09421">
    <property type="entry name" value="FRQ"/>
    <property type="match status" value="1"/>
</dbReference>
<feature type="compositionally biased region" description="Acidic residues" evidence="2">
    <location>
        <begin position="989"/>
        <end position="1002"/>
    </location>
</feature>
<evidence type="ECO:0000256" key="2">
    <source>
        <dbReference type="SAM" id="MobiDB-lite"/>
    </source>
</evidence>
<feature type="compositionally biased region" description="Low complexity" evidence="2">
    <location>
        <begin position="267"/>
        <end position="284"/>
    </location>
</feature>
<keyword evidence="4" id="KW-1185">Reference proteome</keyword>
<dbReference type="HOGENOM" id="CLU_007103_1_0_1"/>
<dbReference type="EMBL" id="KB456264">
    <property type="protein sequence ID" value="EMF12566.1"/>
    <property type="molecule type" value="Genomic_DNA"/>
</dbReference>
<feature type="compositionally biased region" description="Polar residues" evidence="2">
    <location>
        <begin position="524"/>
        <end position="535"/>
    </location>
</feature>
<dbReference type="Proteomes" id="UP000016931">
    <property type="component" value="Unassembled WGS sequence"/>
</dbReference>
<feature type="compositionally biased region" description="Low complexity" evidence="2">
    <location>
        <begin position="69"/>
        <end position="87"/>
    </location>
</feature>
<reference evidence="3 4" key="1">
    <citation type="journal article" date="2012" name="PLoS Pathog.">
        <title>Diverse lifestyles and strategies of plant pathogenesis encoded in the genomes of eighteen Dothideomycetes fungi.</title>
        <authorList>
            <person name="Ohm R.A."/>
            <person name="Feau N."/>
            <person name="Henrissat B."/>
            <person name="Schoch C.L."/>
            <person name="Horwitz B.A."/>
            <person name="Barry K.W."/>
            <person name="Condon B.J."/>
            <person name="Copeland A.C."/>
            <person name="Dhillon B."/>
            <person name="Glaser F."/>
            <person name="Hesse C.N."/>
            <person name="Kosti I."/>
            <person name="LaButti K."/>
            <person name="Lindquist E.A."/>
            <person name="Lucas S."/>
            <person name="Salamov A.A."/>
            <person name="Bradshaw R.E."/>
            <person name="Ciuffetti L."/>
            <person name="Hamelin R.C."/>
            <person name="Kema G.H.J."/>
            <person name="Lawrence C."/>
            <person name="Scott J.A."/>
            <person name="Spatafora J.W."/>
            <person name="Turgeon B.G."/>
            <person name="de Wit P.J.G.M."/>
            <person name="Zhong S."/>
            <person name="Goodwin S.B."/>
            <person name="Grigoriev I.V."/>
        </authorList>
    </citation>
    <scope>NUCLEOTIDE SEQUENCE [LARGE SCALE GENOMIC DNA]</scope>
    <source>
        <strain evidence="3 4">SO2202</strain>
    </source>
</reference>
<gene>
    <name evidence="3" type="ORF">SEPMUDRAFT_149199</name>
</gene>
<dbReference type="GeneID" id="27902542"/>
<feature type="region of interest" description="Disordered" evidence="2">
    <location>
        <begin position="827"/>
        <end position="1002"/>
    </location>
</feature>
<accession>M3BWY7</accession>
<feature type="compositionally biased region" description="Basic and acidic residues" evidence="2">
    <location>
        <begin position="900"/>
        <end position="913"/>
    </location>
</feature>
<dbReference type="AlphaFoldDB" id="M3BWY7"/>
<dbReference type="RefSeq" id="XP_016760687.1">
    <property type="nucleotide sequence ID" value="XM_016905405.1"/>
</dbReference>
<feature type="compositionally biased region" description="Acidic residues" evidence="2">
    <location>
        <begin position="834"/>
        <end position="846"/>
    </location>
</feature>
<dbReference type="InterPro" id="IPR018554">
    <property type="entry name" value="FRQ"/>
</dbReference>
<feature type="region of interest" description="Disordered" evidence="2">
    <location>
        <begin position="258"/>
        <end position="293"/>
    </location>
</feature>
<dbReference type="OrthoDB" id="2536795at2759"/>
<feature type="region of interest" description="Disordered" evidence="2">
    <location>
        <begin position="518"/>
        <end position="634"/>
    </location>
</feature>
<feature type="region of interest" description="Disordered" evidence="2">
    <location>
        <begin position="1"/>
        <end position="153"/>
    </location>
</feature>
<feature type="coiled-coil region" evidence="1">
    <location>
        <begin position="178"/>
        <end position="205"/>
    </location>
</feature>
<feature type="compositionally biased region" description="Polar residues" evidence="2">
    <location>
        <begin position="88"/>
        <end position="117"/>
    </location>
</feature>
<evidence type="ECO:0000313" key="3">
    <source>
        <dbReference type="EMBL" id="EMF12566.1"/>
    </source>
</evidence>
<dbReference type="eggNOG" id="ENOG502RXI4">
    <property type="taxonomic scope" value="Eukaryota"/>
</dbReference>
<dbReference type="OMA" id="PDHKKKE"/>
<dbReference type="STRING" id="692275.M3BWY7"/>
<keyword evidence="1" id="KW-0175">Coiled coil</keyword>
<organism evidence="3 4">
    <name type="scientific">Sphaerulina musiva (strain SO2202)</name>
    <name type="common">Poplar stem canker fungus</name>
    <name type="synonym">Septoria musiva</name>
    <dbReference type="NCBI Taxonomy" id="692275"/>
    <lineage>
        <taxon>Eukaryota</taxon>
        <taxon>Fungi</taxon>
        <taxon>Dikarya</taxon>
        <taxon>Ascomycota</taxon>
        <taxon>Pezizomycotina</taxon>
        <taxon>Dothideomycetes</taxon>
        <taxon>Dothideomycetidae</taxon>
        <taxon>Mycosphaerellales</taxon>
        <taxon>Mycosphaerellaceae</taxon>
        <taxon>Sphaerulina</taxon>
    </lineage>
</organism>
<evidence type="ECO:0008006" key="5">
    <source>
        <dbReference type="Google" id="ProtNLM"/>
    </source>
</evidence>
<feature type="compositionally biased region" description="Polar residues" evidence="2">
    <location>
        <begin position="618"/>
        <end position="629"/>
    </location>
</feature>
<proteinExistence type="predicted"/>
<dbReference type="GO" id="GO:0006355">
    <property type="term" value="P:regulation of DNA-templated transcription"/>
    <property type="evidence" value="ECO:0007669"/>
    <property type="project" value="InterPro"/>
</dbReference>
<dbReference type="GO" id="GO:0007623">
    <property type="term" value="P:circadian rhythm"/>
    <property type="evidence" value="ECO:0007669"/>
    <property type="project" value="InterPro"/>
</dbReference>
<dbReference type="GO" id="GO:0005634">
    <property type="term" value="C:nucleus"/>
    <property type="evidence" value="ECO:0007669"/>
    <property type="project" value="InterPro"/>
</dbReference>